<accession>A0ABX2IY02</accession>
<evidence type="ECO:0000256" key="1">
    <source>
        <dbReference type="SAM" id="SignalP"/>
    </source>
</evidence>
<gene>
    <name evidence="2" type="ORF">HRQ87_10795</name>
</gene>
<sequence>MSLLALLLSTNLAFAGKMECVFFLPCRDLANCKMRPFDMILEWSEGTEIANIKETKYTFRALRSVNTKDGTELFRTQPSELAAYMIEVQANGDAIWVKQVQAIGEANLPQVIVRDGKCEK</sequence>
<comment type="caution">
    <text evidence="2">The sequence shown here is derived from an EMBL/GenBank/DDBJ whole genome shotgun (WGS) entry which is preliminary data.</text>
</comment>
<name>A0ABX2IY02_9RHOB</name>
<feature type="chain" id="PRO_5045775556" evidence="1">
    <location>
        <begin position="16"/>
        <end position="120"/>
    </location>
</feature>
<organism evidence="2 3">
    <name type="scientific">Parasulfitobacter algicola</name>
    <dbReference type="NCBI Taxonomy" id="2614809"/>
    <lineage>
        <taxon>Bacteria</taxon>
        <taxon>Pseudomonadati</taxon>
        <taxon>Pseudomonadota</taxon>
        <taxon>Alphaproteobacteria</taxon>
        <taxon>Rhodobacterales</taxon>
        <taxon>Roseobacteraceae</taxon>
        <taxon>Parasulfitobacter</taxon>
    </lineage>
</organism>
<keyword evidence="3" id="KW-1185">Reference proteome</keyword>
<keyword evidence="1" id="KW-0732">Signal</keyword>
<dbReference type="EMBL" id="JABUFE010000005">
    <property type="protein sequence ID" value="NSX55288.1"/>
    <property type="molecule type" value="Genomic_DNA"/>
</dbReference>
<feature type="signal peptide" evidence="1">
    <location>
        <begin position="1"/>
        <end position="15"/>
    </location>
</feature>
<dbReference type="Proteomes" id="UP000777935">
    <property type="component" value="Unassembled WGS sequence"/>
</dbReference>
<proteinExistence type="predicted"/>
<evidence type="ECO:0000313" key="2">
    <source>
        <dbReference type="EMBL" id="NSX55288.1"/>
    </source>
</evidence>
<evidence type="ECO:0000313" key="3">
    <source>
        <dbReference type="Proteomes" id="UP000777935"/>
    </source>
</evidence>
<protein>
    <submittedName>
        <fullName evidence="2">Uncharacterized protein</fullName>
    </submittedName>
</protein>
<reference evidence="2 3" key="1">
    <citation type="submission" date="2020-06" db="EMBL/GenBank/DDBJ databases">
        <title>Sulfitobacter algicola sp. nov., isolated from green algae.</title>
        <authorList>
            <person name="Wang C."/>
        </authorList>
    </citation>
    <scope>NUCLEOTIDE SEQUENCE [LARGE SCALE GENOMIC DNA]</scope>
    <source>
        <strain evidence="2 3">1151</strain>
    </source>
</reference>
<dbReference type="RefSeq" id="WP_174138155.1">
    <property type="nucleotide sequence ID" value="NZ_JABUFE010000005.1"/>
</dbReference>